<evidence type="ECO:0000313" key="2">
    <source>
        <dbReference type="Proteomes" id="UP000828390"/>
    </source>
</evidence>
<dbReference type="EMBL" id="JAIWYP010000011">
    <property type="protein sequence ID" value="KAH3734660.1"/>
    <property type="molecule type" value="Genomic_DNA"/>
</dbReference>
<dbReference type="AlphaFoldDB" id="A0A9D4CYF4"/>
<proteinExistence type="predicted"/>
<reference evidence="1" key="1">
    <citation type="journal article" date="2019" name="bioRxiv">
        <title>The Genome of the Zebra Mussel, Dreissena polymorpha: A Resource for Invasive Species Research.</title>
        <authorList>
            <person name="McCartney M.A."/>
            <person name="Auch B."/>
            <person name="Kono T."/>
            <person name="Mallez S."/>
            <person name="Zhang Y."/>
            <person name="Obille A."/>
            <person name="Becker A."/>
            <person name="Abrahante J.E."/>
            <person name="Garbe J."/>
            <person name="Badalamenti J.P."/>
            <person name="Herman A."/>
            <person name="Mangelson H."/>
            <person name="Liachko I."/>
            <person name="Sullivan S."/>
            <person name="Sone E.D."/>
            <person name="Koren S."/>
            <person name="Silverstein K.A.T."/>
            <person name="Beckman K.B."/>
            <person name="Gohl D.M."/>
        </authorList>
    </citation>
    <scope>NUCLEOTIDE SEQUENCE</scope>
    <source>
        <strain evidence="1">Duluth1</strain>
        <tissue evidence="1">Whole animal</tissue>
    </source>
</reference>
<protein>
    <submittedName>
        <fullName evidence="1">Uncharacterized protein</fullName>
    </submittedName>
</protein>
<dbReference type="Proteomes" id="UP000828390">
    <property type="component" value="Unassembled WGS sequence"/>
</dbReference>
<accession>A0A9D4CYF4</accession>
<reference evidence="1" key="2">
    <citation type="submission" date="2020-11" db="EMBL/GenBank/DDBJ databases">
        <authorList>
            <person name="McCartney M.A."/>
            <person name="Auch B."/>
            <person name="Kono T."/>
            <person name="Mallez S."/>
            <person name="Becker A."/>
            <person name="Gohl D.M."/>
            <person name="Silverstein K.A.T."/>
            <person name="Koren S."/>
            <person name="Bechman K.B."/>
            <person name="Herman A."/>
            <person name="Abrahante J.E."/>
            <person name="Garbe J."/>
        </authorList>
    </citation>
    <scope>NUCLEOTIDE SEQUENCE</scope>
    <source>
        <strain evidence="1">Duluth1</strain>
        <tissue evidence="1">Whole animal</tissue>
    </source>
</reference>
<name>A0A9D4CYF4_DREPO</name>
<sequence>MGLTHLTEHPINTGAAAPIKQRPHRVPLAYAAEEKGAIEDLLKRELFKRASPREPVLLFW</sequence>
<organism evidence="1 2">
    <name type="scientific">Dreissena polymorpha</name>
    <name type="common">Zebra mussel</name>
    <name type="synonym">Mytilus polymorpha</name>
    <dbReference type="NCBI Taxonomy" id="45954"/>
    <lineage>
        <taxon>Eukaryota</taxon>
        <taxon>Metazoa</taxon>
        <taxon>Spiralia</taxon>
        <taxon>Lophotrochozoa</taxon>
        <taxon>Mollusca</taxon>
        <taxon>Bivalvia</taxon>
        <taxon>Autobranchia</taxon>
        <taxon>Heteroconchia</taxon>
        <taxon>Euheterodonta</taxon>
        <taxon>Imparidentia</taxon>
        <taxon>Neoheterodontei</taxon>
        <taxon>Myida</taxon>
        <taxon>Dreissenoidea</taxon>
        <taxon>Dreissenidae</taxon>
        <taxon>Dreissena</taxon>
    </lineage>
</organism>
<comment type="caution">
    <text evidence="1">The sequence shown here is derived from an EMBL/GenBank/DDBJ whole genome shotgun (WGS) entry which is preliminary data.</text>
</comment>
<evidence type="ECO:0000313" key="1">
    <source>
        <dbReference type="EMBL" id="KAH3734660.1"/>
    </source>
</evidence>
<gene>
    <name evidence="1" type="ORF">DPMN_041100</name>
</gene>
<keyword evidence="2" id="KW-1185">Reference proteome</keyword>